<evidence type="ECO:0000313" key="1">
    <source>
        <dbReference type="EMBL" id="EGW02983.1"/>
    </source>
</evidence>
<reference evidence="2" key="1">
    <citation type="journal article" date="2011" name="Nat. Biotechnol.">
        <title>The genomic sequence of the Chinese hamster ovary (CHO)-K1 cell line.</title>
        <authorList>
            <person name="Xu X."/>
            <person name="Nagarajan H."/>
            <person name="Lewis N.E."/>
            <person name="Pan S."/>
            <person name="Cai Z."/>
            <person name="Liu X."/>
            <person name="Chen W."/>
            <person name="Xie M."/>
            <person name="Wang W."/>
            <person name="Hammond S."/>
            <person name="Andersen M.R."/>
            <person name="Neff N."/>
            <person name="Passarelli B."/>
            <person name="Koh W."/>
            <person name="Fan H.C."/>
            <person name="Wang J."/>
            <person name="Gui Y."/>
            <person name="Lee K.H."/>
            <person name="Betenbaugh M.J."/>
            <person name="Quake S.R."/>
            <person name="Famili I."/>
            <person name="Palsson B.O."/>
            <person name="Wang J."/>
        </authorList>
    </citation>
    <scope>NUCLEOTIDE SEQUENCE [LARGE SCALE GENOMIC DNA]</scope>
    <source>
        <strain evidence="2">CHO K1 cell line</strain>
    </source>
</reference>
<protein>
    <submittedName>
        <fullName evidence="1">Uncharacterized protein</fullName>
    </submittedName>
</protein>
<name>G3HEL7_CRIGR</name>
<dbReference type="Proteomes" id="UP000001075">
    <property type="component" value="Unassembled WGS sequence"/>
</dbReference>
<dbReference type="AlphaFoldDB" id="G3HEL7"/>
<organism evidence="1 2">
    <name type="scientific">Cricetulus griseus</name>
    <name type="common">Chinese hamster</name>
    <name type="synonym">Cricetulus barabensis griseus</name>
    <dbReference type="NCBI Taxonomy" id="10029"/>
    <lineage>
        <taxon>Eukaryota</taxon>
        <taxon>Metazoa</taxon>
        <taxon>Chordata</taxon>
        <taxon>Craniata</taxon>
        <taxon>Vertebrata</taxon>
        <taxon>Euteleostomi</taxon>
        <taxon>Mammalia</taxon>
        <taxon>Eutheria</taxon>
        <taxon>Euarchontoglires</taxon>
        <taxon>Glires</taxon>
        <taxon>Rodentia</taxon>
        <taxon>Myomorpha</taxon>
        <taxon>Muroidea</taxon>
        <taxon>Cricetidae</taxon>
        <taxon>Cricetinae</taxon>
        <taxon>Cricetulus</taxon>
    </lineage>
</organism>
<proteinExistence type="predicted"/>
<evidence type="ECO:0000313" key="2">
    <source>
        <dbReference type="Proteomes" id="UP000001075"/>
    </source>
</evidence>
<sequence>MDLGQPCDFPLAPPVGRTKHGGSRNLAWKNLQMLSENQGRIGLVLKRELKHRRMYNHGQYNLSKYQGKGIHAYENVFIEPHYFVC</sequence>
<dbReference type="InParanoid" id="G3HEL7"/>
<gene>
    <name evidence="1" type="ORF">I79_009004</name>
</gene>
<dbReference type="EMBL" id="JH000318">
    <property type="protein sequence ID" value="EGW02983.1"/>
    <property type="molecule type" value="Genomic_DNA"/>
</dbReference>
<accession>G3HEL7</accession>